<sequence length="150" mass="15896">MLDLSSNLSLSGGPVGLFITSLLASTLLPGGSEAMLLWELQQNPAQATLLWGVATLGNTLGGLSSWLIGWWLARRFPDRGLKDEKQGQALQRVKRYGTPILLFSWLPVIGDPLCLAAGWSGVRLLPATLLIGLGKALRYGVLVGAMGSLG</sequence>
<proteinExistence type="predicted"/>
<evidence type="ECO:0000313" key="3">
    <source>
        <dbReference type="EMBL" id="ODJ86121.1"/>
    </source>
</evidence>
<dbReference type="AlphaFoldDB" id="A0A7Z0VIY6"/>
<dbReference type="Pfam" id="PF09335">
    <property type="entry name" value="VTT_dom"/>
    <property type="match status" value="1"/>
</dbReference>
<feature type="domain" description="VTT" evidence="2">
    <location>
        <begin position="52"/>
        <end position="145"/>
    </location>
</feature>
<name>A0A7Z0VIY6_9GAMM</name>
<evidence type="ECO:0000256" key="1">
    <source>
        <dbReference type="SAM" id="Phobius"/>
    </source>
</evidence>
<comment type="caution">
    <text evidence="3">The sequence shown here is derived from an EMBL/GenBank/DDBJ whole genome shotgun (WGS) entry which is preliminary data.</text>
</comment>
<dbReference type="InterPro" id="IPR051311">
    <property type="entry name" value="DedA_domain"/>
</dbReference>
<accession>A0A7Z0VIY6</accession>
<keyword evidence="1" id="KW-1133">Transmembrane helix</keyword>
<feature type="transmembrane region" description="Helical" evidence="1">
    <location>
        <begin position="48"/>
        <end position="73"/>
    </location>
</feature>
<evidence type="ECO:0000259" key="2">
    <source>
        <dbReference type="Pfam" id="PF09335"/>
    </source>
</evidence>
<dbReference type="RefSeq" id="WP_069127620.1">
    <property type="nucleotide sequence ID" value="NZ_MARB01000027.1"/>
</dbReference>
<dbReference type="GO" id="GO:0005886">
    <property type="term" value="C:plasma membrane"/>
    <property type="evidence" value="ECO:0007669"/>
    <property type="project" value="UniProtKB-ARBA"/>
</dbReference>
<keyword evidence="1" id="KW-0472">Membrane</keyword>
<dbReference type="PANTHER" id="PTHR42709">
    <property type="entry name" value="ALKALINE PHOSPHATASE LIKE PROTEIN"/>
    <property type="match status" value="1"/>
</dbReference>
<keyword evidence="4" id="KW-1185">Reference proteome</keyword>
<dbReference type="Proteomes" id="UP000094769">
    <property type="component" value="Unassembled WGS sequence"/>
</dbReference>
<dbReference type="OrthoDB" id="9814483at2"/>
<organism evidence="3 4">
    <name type="scientific">Candidatus Thiodiazotropha endolucinida</name>
    <dbReference type="NCBI Taxonomy" id="1655433"/>
    <lineage>
        <taxon>Bacteria</taxon>
        <taxon>Pseudomonadati</taxon>
        <taxon>Pseudomonadota</taxon>
        <taxon>Gammaproteobacteria</taxon>
        <taxon>Chromatiales</taxon>
        <taxon>Sedimenticolaceae</taxon>
        <taxon>Candidatus Thiodiazotropha</taxon>
    </lineage>
</organism>
<reference evidence="3 4" key="1">
    <citation type="submission" date="2016-06" db="EMBL/GenBank/DDBJ databases">
        <title>Genome sequence of endosymbiont of Candidatus Endolucinida thiodiazotropha.</title>
        <authorList>
            <person name="Poehlein A."/>
            <person name="Koenig S."/>
            <person name="Heiden S.E."/>
            <person name="Thuermer A."/>
            <person name="Voget S."/>
            <person name="Daniel R."/>
            <person name="Markert S."/>
            <person name="Gros O."/>
            <person name="Schweder T."/>
        </authorList>
    </citation>
    <scope>NUCLEOTIDE SEQUENCE [LARGE SCALE GENOMIC DNA]</scope>
    <source>
        <strain evidence="3 4">COS</strain>
    </source>
</reference>
<dbReference type="PANTHER" id="PTHR42709:SF4">
    <property type="entry name" value="INNER MEMBRANE PROTEIN YQAA"/>
    <property type="match status" value="1"/>
</dbReference>
<evidence type="ECO:0000313" key="4">
    <source>
        <dbReference type="Proteomes" id="UP000094769"/>
    </source>
</evidence>
<protein>
    <submittedName>
        <fullName evidence="3">Inner membrane protein YqaA</fullName>
    </submittedName>
</protein>
<gene>
    <name evidence="3" type="primary">yqaA</name>
    <name evidence="3" type="ORF">CODIS_36560</name>
</gene>
<keyword evidence="1" id="KW-0812">Transmembrane</keyword>
<dbReference type="EMBL" id="MARB01000027">
    <property type="protein sequence ID" value="ODJ86121.1"/>
    <property type="molecule type" value="Genomic_DNA"/>
</dbReference>
<dbReference type="InterPro" id="IPR032816">
    <property type="entry name" value="VTT_dom"/>
</dbReference>